<accession>A0A9N9BI40</accession>
<evidence type="ECO:0000313" key="1">
    <source>
        <dbReference type="EMBL" id="CAG8566599.1"/>
    </source>
</evidence>
<gene>
    <name evidence="1" type="ORF">FMOSSE_LOCUS7236</name>
</gene>
<sequence>MAISSAKLERLRILEYSTNNRIPIDSQLSQYLAAMKQQNGNEYSVTFIHIPSTGEFFTKKILCEKTEGETTGEKLYRVTWGEKVLAILELWNMSKNFFG</sequence>
<comment type="caution">
    <text evidence="1">The sequence shown here is derived from an EMBL/GenBank/DDBJ whole genome shotgun (WGS) entry which is preliminary data.</text>
</comment>
<dbReference type="Proteomes" id="UP000789375">
    <property type="component" value="Unassembled WGS sequence"/>
</dbReference>
<name>A0A9N9BI40_FUNMO</name>
<evidence type="ECO:0000313" key="2">
    <source>
        <dbReference type="Proteomes" id="UP000789375"/>
    </source>
</evidence>
<keyword evidence="2" id="KW-1185">Reference proteome</keyword>
<protein>
    <submittedName>
        <fullName evidence="1">5025_t:CDS:1</fullName>
    </submittedName>
</protein>
<organism evidence="1 2">
    <name type="scientific">Funneliformis mosseae</name>
    <name type="common">Endomycorrhizal fungus</name>
    <name type="synonym">Glomus mosseae</name>
    <dbReference type="NCBI Taxonomy" id="27381"/>
    <lineage>
        <taxon>Eukaryota</taxon>
        <taxon>Fungi</taxon>
        <taxon>Fungi incertae sedis</taxon>
        <taxon>Mucoromycota</taxon>
        <taxon>Glomeromycotina</taxon>
        <taxon>Glomeromycetes</taxon>
        <taxon>Glomerales</taxon>
        <taxon>Glomeraceae</taxon>
        <taxon>Funneliformis</taxon>
    </lineage>
</organism>
<proteinExistence type="predicted"/>
<dbReference type="AlphaFoldDB" id="A0A9N9BI40"/>
<reference evidence="1" key="1">
    <citation type="submission" date="2021-06" db="EMBL/GenBank/DDBJ databases">
        <authorList>
            <person name="Kallberg Y."/>
            <person name="Tangrot J."/>
            <person name="Rosling A."/>
        </authorList>
    </citation>
    <scope>NUCLEOTIDE SEQUENCE</scope>
    <source>
        <strain evidence="1">87-6 pot B 2015</strain>
    </source>
</reference>
<dbReference type="EMBL" id="CAJVPP010001650">
    <property type="protein sequence ID" value="CAG8566599.1"/>
    <property type="molecule type" value="Genomic_DNA"/>
</dbReference>